<dbReference type="EMBL" id="KE346362">
    <property type="protein sequence ID" value="KJE90836.1"/>
    <property type="molecule type" value="Genomic_DNA"/>
</dbReference>
<evidence type="ECO:0008006" key="5">
    <source>
        <dbReference type="Google" id="ProtNLM"/>
    </source>
</evidence>
<gene>
    <name evidence="3" type="ORF">CAOG_002078</name>
</gene>
<dbReference type="AlphaFoldDB" id="A0A0D2U6P2"/>
<keyword evidence="1" id="KW-0472">Membrane</keyword>
<name>A0A0D2U6P2_CAPO3</name>
<feature type="transmembrane region" description="Helical" evidence="1">
    <location>
        <begin position="418"/>
        <end position="440"/>
    </location>
</feature>
<evidence type="ECO:0000256" key="1">
    <source>
        <dbReference type="SAM" id="Phobius"/>
    </source>
</evidence>
<keyword evidence="4" id="KW-1185">Reference proteome</keyword>
<reference evidence="4" key="1">
    <citation type="submission" date="2011-02" db="EMBL/GenBank/DDBJ databases">
        <title>The Genome Sequence of Capsaspora owczarzaki ATCC 30864.</title>
        <authorList>
            <person name="Russ C."/>
            <person name="Cuomo C."/>
            <person name="Burger G."/>
            <person name="Gray M.W."/>
            <person name="Holland P.W.H."/>
            <person name="King N."/>
            <person name="Lang F.B.F."/>
            <person name="Roger A.J."/>
            <person name="Ruiz-Trillo I."/>
            <person name="Young S.K."/>
            <person name="Zeng Q."/>
            <person name="Gargeya S."/>
            <person name="Alvarado L."/>
            <person name="Berlin A."/>
            <person name="Chapman S.B."/>
            <person name="Chen Z."/>
            <person name="Freedman E."/>
            <person name="Gellesch M."/>
            <person name="Goldberg J."/>
            <person name="Griggs A."/>
            <person name="Gujja S."/>
            <person name="Heilman E."/>
            <person name="Heiman D."/>
            <person name="Howarth C."/>
            <person name="Mehta T."/>
            <person name="Neiman D."/>
            <person name="Pearson M."/>
            <person name="Roberts A."/>
            <person name="Saif S."/>
            <person name="Shea T."/>
            <person name="Shenoy N."/>
            <person name="Sisk P."/>
            <person name="Stolte C."/>
            <person name="Sykes S."/>
            <person name="White J."/>
            <person name="Yandava C."/>
            <person name="Haas B."/>
            <person name="Nusbaum C."/>
            <person name="Birren B."/>
        </authorList>
    </citation>
    <scope>NUCLEOTIDE SEQUENCE</scope>
    <source>
        <strain evidence="4">ATCC 30864</strain>
    </source>
</reference>
<evidence type="ECO:0000313" key="4">
    <source>
        <dbReference type="Proteomes" id="UP000008743"/>
    </source>
</evidence>
<evidence type="ECO:0000256" key="2">
    <source>
        <dbReference type="SAM" id="SignalP"/>
    </source>
</evidence>
<proteinExistence type="predicted"/>
<keyword evidence="1" id="KW-0812">Transmembrane</keyword>
<accession>A0A0D2U6P2</accession>
<keyword evidence="1" id="KW-1133">Transmembrane helix</keyword>
<dbReference type="InParanoid" id="A0A0D2U6P2"/>
<evidence type="ECO:0000313" key="3">
    <source>
        <dbReference type="EMBL" id="KJE90836.1"/>
    </source>
</evidence>
<protein>
    <recommendedName>
        <fullName evidence="5">DUF4397 domain-containing protein</fullName>
    </recommendedName>
</protein>
<sequence length="441" mass="47718">MRSWRLLVVALTVAATVTTVVQHCDAAAGIRFAHFGMDDANTPLPKLSLRSANLDEFIAYNISFGTAYPSTGYNELPVGVHDMRLMIWNQASGQDIEIGSTSITVQDQNSYTIFCTGIYKFLMALPDASPSLTEITHTAFLSADAVNAQLLLNGAIPYVPSTAHMYMSFGYYPAVSGQSKWMYMSYWTDYPSGDYNTVPAWNASAIHVVGPLTPAVSGDPNSPDKSFVTTAPLASIAQPSNSTASECVRSSQCGYAYLPDSRLATQSLDSEQYYAEVLSFSNVDVTRDNVAIRGFVTKSQCIQLIPDHRTLTSGGRAVIRFAHLATDLGPLSVYLNSASGTPLIARVDRFQVYESSAIVGTYSVVVTRFGSLQPLNVTGRIEHSFFFGANGEYTISLFRPNQHSLDSRILTGVQGTNGAATASVSVYLLAASFVLAILPFW</sequence>
<keyword evidence="2" id="KW-0732">Signal</keyword>
<feature type="signal peptide" evidence="2">
    <location>
        <begin position="1"/>
        <end position="19"/>
    </location>
</feature>
<feature type="chain" id="PRO_5002265439" description="DUF4397 domain-containing protein" evidence="2">
    <location>
        <begin position="20"/>
        <end position="441"/>
    </location>
</feature>
<organism evidence="3 4">
    <name type="scientific">Capsaspora owczarzaki (strain ATCC 30864)</name>
    <dbReference type="NCBI Taxonomy" id="595528"/>
    <lineage>
        <taxon>Eukaryota</taxon>
        <taxon>Filasterea</taxon>
        <taxon>Capsaspora</taxon>
    </lineage>
</organism>
<dbReference type="Proteomes" id="UP000008743">
    <property type="component" value="Unassembled WGS sequence"/>
</dbReference>